<comment type="catalytic activity">
    <reaction evidence="1">
        <text>[protein]-peptidylproline (omega=180) = [protein]-peptidylproline (omega=0)</text>
        <dbReference type="Rhea" id="RHEA:16237"/>
        <dbReference type="Rhea" id="RHEA-COMP:10747"/>
        <dbReference type="Rhea" id="RHEA-COMP:10748"/>
        <dbReference type="ChEBI" id="CHEBI:83833"/>
        <dbReference type="ChEBI" id="CHEBI:83834"/>
        <dbReference type="EC" id="5.2.1.8"/>
    </reaction>
</comment>
<dbReference type="InterPro" id="IPR046357">
    <property type="entry name" value="PPIase_dom_sf"/>
</dbReference>
<evidence type="ECO:0000256" key="7">
    <source>
        <dbReference type="ARBA" id="ARBA00023235"/>
    </source>
</evidence>
<comment type="caution">
    <text evidence="13">The sequence shown here is derived from an EMBL/GenBank/DDBJ whole genome shotgun (WGS) entry which is preliminary data.</text>
</comment>
<dbReference type="Proteomes" id="UP000252132">
    <property type="component" value="Unassembled WGS sequence"/>
</dbReference>
<dbReference type="InterPro" id="IPR050245">
    <property type="entry name" value="PrsA_foldase"/>
</dbReference>
<evidence type="ECO:0000256" key="9">
    <source>
        <dbReference type="ARBA" id="ARBA00031484"/>
    </source>
</evidence>
<reference evidence="13 14" key="1">
    <citation type="journal article" date="2018" name="Microbiome">
        <title>Fine metagenomic profile of the Mediterranean stratified and mixed water columns revealed by assembly and recruitment.</title>
        <authorList>
            <person name="Haro-Moreno J.M."/>
            <person name="Lopez-Perez M."/>
            <person name="De La Torre J.R."/>
            <person name="Picazo A."/>
            <person name="Camacho A."/>
            <person name="Rodriguez-Valera F."/>
        </authorList>
    </citation>
    <scope>NUCLEOTIDE SEQUENCE [LARGE SCALE GENOMIC DNA]</scope>
    <source>
        <strain evidence="13">MED-G55</strain>
    </source>
</reference>
<dbReference type="Gene3D" id="3.10.50.40">
    <property type="match status" value="1"/>
</dbReference>
<evidence type="ECO:0000256" key="2">
    <source>
        <dbReference type="ARBA" id="ARBA00007656"/>
    </source>
</evidence>
<evidence type="ECO:0000256" key="6">
    <source>
        <dbReference type="ARBA" id="ARBA00023110"/>
    </source>
</evidence>
<organism evidence="13 14">
    <name type="scientific">PS1 clade bacterium</name>
    <dbReference type="NCBI Taxonomy" id="2175152"/>
    <lineage>
        <taxon>Bacteria</taxon>
        <taxon>Pseudomonadati</taxon>
        <taxon>Pseudomonadota</taxon>
        <taxon>Alphaproteobacteria</taxon>
        <taxon>PS1 clade</taxon>
    </lineage>
</organism>
<evidence type="ECO:0000256" key="3">
    <source>
        <dbReference type="ARBA" id="ARBA00013194"/>
    </source>
</evidence>
<evidence type="ECO:0000259" key="12">
    <source>
        <dbReference type="PROSITE" id="PS50198"/>
    </source>
</evidence>
<feature type="domain" description="PpiC" evidence="12">
    <location>
        <begin position="131"/>
        <end position="245"/>
    </location>
</feature>
<evidence type="ECO:0000313" key="14">
    <source>
        <dbReference type="Proteomes" id="UP000252132"/>
    </source>
</evidence>
<evidence type="ECO:0000256" key="10">
    <source>
        <dbReference type="PROSITE-ProRule" id="PRU00278"/>
    </source>
</evidence>
<dbReference type="Pfam" id="PF13145">
    <property type="entry name" value="Rotamase_2"/>
    <property type="match status" value="1"/>
</dbReference>
<keyword evidence="5" id="KW-0732">Signal</keyword>
<keyword evidence="7 10" id="KW-0413">Isomerase</keyword>
<evidence type="ECO:0000256" key="4">
    <source>
        <dbReference type="ARBA" id="ARBA00018370"/>
    </source>
</evidence>
<dbReference type="PROSITE" id="PS50198">
    <property type="entry name" value="PPIC_PPIASE_2"/>
    <property type="match status" value="1"/>
</dbReference>
<dbReference type="EC" id="5.2.1.8" evidence="3"/>
<dbReference type="PANTHER" id="PTHR47245:SF1">
    <property type="entry name" value="FOLDASE PROTEIN PRSA"/>
    <property type="match status" value="1"/>
</dbReference>
<keyword evidence="11" id="KW-0812">Transmembrane</keyword>
<dbReference type="PANTHER" id="PTHR47245">
    <property type="entry name" value="PEPTIDYLPROLYL ISOMERASE"/>
    <property type="match status" value="1"/>
</dbReference>
<dbReference type="GO" id="GO:0003755">
    <property type="term" value="F:peptidyl-prolyl cis-trans isomerase activity"/>
    <property type="evidence" value="ECO:0007669"/>
    <property type="project" value="UniProtKB-KW"/>
</dbReference>
<evidence type="ECO:0000256" key="11">
    <source>
        <dbReference type="SAM" id="Phobius"/>
    </source>
</evidence>
<dbReference type="SUPFAM" id="SSF54534">
    <property type="entry name" value="FKBP-like"/>
    <property type="match status" value="1"/>
</dbReference>
<keyword evidence="6 10" id="KW-0697">Rotamase</keyword>
<proteinExistence type="inferred from homology"/>
<evidence type="ECO:0000256" key="1">
    <source>
        <dbReference type="ARBA" id="ARBA00000971"/>
    </source>
</evidence>
<comment type="similarity">
    <text evidence="2">Belongs to the PpiC/parvulin rotamase family.</text>
</comment>
<evidence type="ECO:0000313" key="13">
    <source>
        <dbReference type="EMBL" id="RCL77792.1"/>
    </source>
</evidence>
<name>A0A368E115_9PROT</name>
<sequence length="299" mass="33816">MTDMEKPSSENLPYMPFLLGLMALAGLVVAVSTVFDTPKPDYEGTAVAFVNEAPIPETGYLRALSMLEQDKRGPITDADRTRILDLLIEEELLIQRADEINLIGIDSSVRKSLTNAMIQFIISENGDTEITEDILNSHFLNNLDYFTPSKQIWVKRIYVRGARDDAEQRLQEIRMALQQGENFDTVAARLGDEIFPEIPNSLLPPAKLQAYLGPALTQTVISLNEGAITNALRVGSGWHFLYLVQQRKGVVPEFDDIRDQVENDYLRKVEEKALRDYLDWLRERADIDQTASQLQPADF</sequence>
<accession>A0A368E115</accession>
<dbReference type="InterPro" id="IPR000297">
    <property type="entry name" value="PPIase_PpiC"/>
</dbReference>
<keyword evidence="11" id="KW-0472">Membrane</keyword>
<gene>
    <name evidence="13" type="ORF">DBW69_02420</name>
</gene>
<dbReference type="Gene3D" id="1.10.4030.10">
    <property type="entry name" value="Porin chaperone SurA, peptide-binding domain"/>
    <property type="match status" value="1"/>
</dbReference>
<feature type="transmembrane region" description="Helical" evidence="11">
    <location>
        <begin position="12"/>
        <end position="35"/>
    </location>
</feature>
<protein>
    <recommendedName>
        <fullName evidence="4">Parvulin-like PPIase</fullName>
        <ecNumber evidence="3">5.2.1.8</ecNumber>
    </recommendedName>
    <alternativeName>
        <fullName evidence="8">Peptidyl-prolyl cis-trans isomerase plp</fullName>
    </alternativeName>
    <alternativeName>
        <fullName evidence="9">Rotamase plp</fullName>
    </alternativeName>
</protein>
<evidence type="ECO:0000256" key="8">
    <source>
        <dbReference type="ARBA" id="ARBA00030642"/>
    </source>
</evidence>
<dbReference type="AlphaFoldDB" id="A0A368E115"/>
<keyword evidence="11" id="KW-1133">Transmembrane helix</keyword>
<evidence type="ECO:0000256" key="5">
    <source>
        <dbReference type="ARBA" id="ARBA00022729"/>
    </source>
</evidence>
<dbReference type="EMBL" id="QOQF01000005">
    <property type="protein sequence ID" value="RCL77792.1"/>
    <property type="molecule type" value="Genomic_DNA"/>
</dbReference>